<name>A0A0E9RI13_ANGAN</name>
<sequence length="37" mass="4226">MSTYPSVWSLCDACSLEAAMHVLYVNNWVMSHACYEI</sequence>
<dbReference type="EMBL" id="GBXM01079801">
    <property type="protein sequence ID" value="JAH28776.1"/>
    <property type="molecule type" value="Transcribed_RNA"/>
</dbReference>
<reference evidence="1" key="1">
    <citation type="submission" date="2014-11" db="EMBL/GenBank/DDBJ databases">
        <authorList>
            <person name="Amaro Gonzalez C."/>
        </authorList>
    </citation>
    <scope>NUCLEOTIDE SEQUENCE</scope>
</reference>
<dbReference type="AlphaFoldDB" id="A0A0E9RI13"/>
<accession>A0A0E9RI13</accession>
<protein>
    <submittedName>
        <fullName evidence="1">Uncharacterized protein</fullName>
    </submittedName>
</protein>
<proteinExistence type="predicted"/>
<organism evidence="1">
    <name type="scientific">Anguilla anguilla</name>
    <name type="common">European freshwater eel</name>
    <name type="synonym">Muraena anguilla</name>
    <dbReference type="NCBI Taxonomy" id="7936"/>
    <lineage>
        <taxon>Eukaryota</taxon>
        <taxon>Metazoa</taxon>
        <taxon>Chordata</taxon>
        <taxon>Craniata</taxon>
        <taxon>Vertebrata</taxon>
        <taxon>Euteleostomi</taxon>
        <taxon>Actinopterygii</taxon>
        <taxon>Neopterygii</taxon>
        <taxon>Teleostei</taxon>
        <taxon>Anguilliformes</taxon>
        <taxon>Anguillidae</taxon>
        <taxon>Anguilla</taxon>
    </lineage>
</organism>
<evidence type="ECO:0000313" key="1">
    <source>
        <dbReference type="EMBL" id="JAH28776.1"/>
    </source>
</evidence>
<reference evidence="1" key="2">
    <citation type="journal article" date="2015" name="Fish Shellfish Immunol.">
        <title>Early steps in the European eel (Anguilla anguilla)-Vibrio vulnificus interaction in the gills: Role of the RtxA13 toxin.</title>
        <authorList>
            <person name="Callol A."/>
            <person name="Pajuelo D."/>
            <person name="Ebbesson L."/>
            <person name="Teles M."/>
            <person name="MacKenzie S."/>
            <person name="Amaro C."/>
        </authorList>
    </citation>
    <scope>NUCLEOTIDE SEQUENCE</scope>
</reference>